<dbReference type="AlphaFoldDB" id="A0A0P6CZN4"/>
<keyword evidence="14" id="KW-0234">DNA repair</keyword>
<evidence type="ECO:0000256" key="14">
    <source>
        <dbReference type="ARBA" id="ARBA00023204"/>
    </source>
</evidence>
<keyword evidence="6" id="KW-0963">Cytoplasm</keyword>
<evidence type="ECO:0000256" key="16">
    <source>
        <dbReference type="PROSITE-ProRule" id="PRU00175"/>
    </source>
</evidence>
<dbReference type="GO" id="GO:0005737">
    <property type="term" value="C:cytoplasm"/>
    <property type="evidence" value="ECO:0007669"/>
    <property type="project" value="UniProtKB-SubCell"/>
</dbReference>
<evidence type="ECO:0000256" key="11">
    <source>
        <dbReference type="ARBA" id="ARBA00022771"/>
    </source>
</evidence>
<dbReference type="InterPro" id="IPR037381">
    <property type="entry name" value="RFWD3"/>
</dbReference>
<dbReference type="EMBL" id="GDIQ01086204">
    <property type="protein sequence ID" value="JAN08533.1"/>
    <property type="molecule type" value="Transcribed_RNA"/>
</dbReference>
<comment type="catalytic activity">
    <reaction evidence="1">
        <text>S-ubiquitinyl-[E2 ubiquitin-conjugating enzyme]-L-cysteine + [acceptor protein]-L-lysine = [E2 ubiquitin-conjugating enzyme]-L-cysteine + N(6)-ubiquitinyl-[acceptor protein]-L-lysine.</text>
        <dbReference type="EC" id="2.3.2.27"/>
    </reaction>
</comment>
<keyword evidence="17" id="KW-0175">Coiled coil</keyword>
<dbReference type="GO" id="GO:0008270">
    <property type="term" value="F:zinc ion binding"/>
    <property type="evidence" value="ECO:0007669"/>
    <property type="project" value="UniProtKB-KW"/>
</dbReference>
<evidence type="ECO:0000256" key="8">
    <source>
        <dbReference type="ARBA" id="ARBA00022679"/>
    </source>
</evidence>
<evidence type="ECO:0000256" key="4">
    <source>
        <dbReference type="ARBA" id="ARBA00004906"/>
    </source>
</evidence>
<comment type="pathway">
    <text evidence="4">Protein modification; protein ubiquitination.</text>
</comment>
<keyword evidence="9" id="KW-0677">Repeat</keyword>
<dbReference type="InterPro" id="IPR001680">
    <property type="entry name" value="WD40_rpt"/>
</dbReference>
<keyword evidence="7" id="KW-0853">WD repeat</keyword>
<evidence type="ECO:0000256" key="10">
    <source>
        <dbReference type="ARBA" id="ARBA00022763"/>
    </source>
</evidence>
<dbReference type="SUPFAM" id="SSF50978">
    <property type="entry name" value="WD40 repeat-like"/>
    <property type="match status" value="1"/>
</dbReference>
<dbReference type="PROSITE" id="PS50089">
    <property type="entry name" value="ZF_RING_2"/>
    <property type="match status" value="1"/>
</dbReference>
<evidence type="ECO:0000256" key="3">
    <source>
        <dbReference type="ARBA" id="ARBA00004496"/>
    </source>
</evidence>
<evidence type="ECO:0000256" key="17">
    <source>
        <dbReference type="SAM" id="Coils"/>
    </source>
</evidence>
<evidence type="ECO:0000256" key="12">
    <source>
        <dbReference type="ARBA" id="ARBA00022786"/>
    </source>
</evidence>
<evidence type="ECO:0000256" key="5">
    <source>
        <dbReference type="ARBA" id="ARBA00012483"/>
    </source>
</evidence>
<keyword evidence="15" id="KW-0539">Nucleus</keyword>
<evidence type="ECO:0000256" key="6">
    <source>
        <dbReference type="ARBA" id="ARBA00022490"/>
    </source>
</evidence>
<dbReference type="GO" id="GO:0016567">
    <property type="term" value="P:protein ubiquitination"/>
    <property type="evidence" value="ECO:0007669"/>
    <property type="project" value="InterPro"/>
</dbReference>
<feature type="compositionally biased region" description="Polar residues" evidence="18">
    <location>
        <begin position="66"/>
        <end position="75"/>
    </location>
</feature>
<dbReference type="SMART" id="SM00184">
    <property type="entry name" value="RING"/>
    <property type="match status" value="1"/>
</dbReference>
<evidence type="ECO:0000259" key="19">
    <source>
        <dbReference type="PROSITE" id="PS50089"/>
    </source>
</evidence>
<keyword evidence="13" id="KW-0862">Zinc</keyword>
<evidence type="ECO:0000256" key="13">
    <source>
        <dbReference type="ARBA" id="ARBA00022833"/>
    </source>
</evidence>
<dbReference type="InterPro" id="IPR056527">
    <property type="entry name" value="WD40_RFWD3"/>
</dbReference>
<dbReference type="OrthoDB" id="5600418at2759"/>
<dbReference type="GO" id="GO:0036297">
    <property type="term" value="P:interstrand cross-link repair"/>
    <property type="evidence" value="ECO:0007669"/>
    <property type="project" value="InterPro"/>
</dbReference>
<keyword evidence="11 16" id="KW-0863">Zinc-finger</keyword>
<keyword evidence="10" id="KW-0227">DNA damage</keyword>
<dbReference type="Gene3D" id="3.30.40.10">
    <property type="entry name" value="Zinc/RING finger domain, C3HC4 (zinc finger)"/>
    <property type="match status" value="1"/>
</dbReference>
<dbReference type="InterPro" id="IPR001841">
    <property type="entry name" value="Znf_RING"/>
</dbReference>
<dbReference type="Pfam" id="PF13639">
    <property type="entry name" value="zf-RING_2"/>
    <property type="match status" value="1"/>
</dbReference>
<dbReference type="InterPro" id="IPR036322">
    <property type="entry name" value="WD40_repeat_dom_sf"/>
</dbReference>
<evidence type="ECO:0000256" key="1">
    <source>
        <dbReference type="ARBA" id="ARBA00000900"/>
    </source>
</evidence>
<accession>A0A0P6CZN4</accession>
<protein>
    <recommendedName>
        <fullName evidence="5">RING-type E3 ubiquitin transferase</fullName>
        <ecNumber evidence="5">2.3.2.27</ecNumber>
    </recommendedName>
</protein>
<dbReference type="InterPro" id="IPR013083">
    <property type="entry name" value="Znf_RING/FYVE/PHD"/>
</dbReference>
<dbReference type="GO" id="GO:0061630">
    <property type="term" value="F:ubiquitin protein ligase activity"/>
    <property type="evidence" value="ECO:0007669"/>
    <property type="project" value="UniProtKB-EC"/>
</dbReference>
<feature type="domain" description="RING-type" evidence="19">
    <location>
        <begin position="135"/>
        <end position="181"/>
    </location>
</feature>
<dbReference type="CDD" id="cd16450">
    <property type="entry name" value="mRING-C3HGC3_RFWD3"/>
    <property type="match status" value="1"/>
</dbReference>
<feature type="region of interest" description="Disordered" evidence="18">
    <location>
        <begin position="1"/>
        <end position="112"/>
    </location>
</feature>
<dbReference type="EMBL" id="GDIQ01086203">
    <property type="protein sequence ID" value="JAN08534.1"/>
    <property type="molecule type" value="Transcribed_RNA"/>
</dbReference>
<dbReference type="PANTHER" id="PTHR16047">
    <property type="entry name" value="RFWD3 PROTEIN"/>
    <property type="match status" value="1"/>
</dbReference>
<dbReference type="GO" id="GO:0016605">
    <property type="term" value="C:PML body"/>
    <property type="evidence" value="ECO:0007669"/>
    <property type="project" value="UniProtKB-SubCell"/>
</dbReference>
<name>A0A0P6CZN4_9CRUS</name>
<sequence>MASDFDEFAARLTAADPEEVQVAGPSLEQRNQRASVIVVQTASTENRIGSVESDVTNEIHTDQDSRQSLAESNGPLSPILITSRRRRARDEGNEEEEMEDAGPPSRKAKSDAEGGFLLEKKDKSIVDDEEDGQVCPVCFDVWSNSGSHRVVSLKCGHLFGQACIERWVHSGGKGARCPQCNESAQKKDIRPIYVRNLKAIDTTERDRALAALEHEKENRRRLELEYHKLQIQMTAKEQDILRLQHELQQCRAALSGACLAASGQGAELPLAGAGPLFGSQPPGILGRRLVLDSTLELCKEGQCRVMSYSEHTLELCKEGQCRVMSYSEHLTLLVVSYAGTNSHLTGTGVKKVNALGGFRTVGYIAVHRKPIRDMAFHLEQNDLLLTVSLDKTAKLVNVHSDIAVTSYSCDAPLWSCAWNADNKYQFFVGTGTGKVLLYDTRKPGDAVDCWSEPNSMSPVTGLAYLPFSPVTTFPRGGLFVQRLQSCVFHESRTDGFVAHPLPLDGSFTSLCVEPETRHFLASSRPNNAHPQARHTVCAPSWTVLGSDSSNGVCSSHAITTIQAGTQQKLLSRSCLLTAPGSTESKQLIVAAHQEAAQCISLWDVNSSAVLQKLPCSDPVLDLLPIRVNGVHFVAALSEKNARFYKWT</sequence>
<keyword evidence="12" id="KW-0833">Ubl conjugation pathway</keyword>
<proteinExistence type="predicted"/>
<evidence type="ECO:0000256" key="18">
    <source>
        <dbReference type="SAM" id="MobiDB-lite"/>
    </source>
</evidence>
<dbReference type="SMART" id="SM00320">
    <property type="entry name" value="WD40"/>
    <property type="match status" value="2"/>
</dbReference>
<dbReference type="Pfam" id="PF23419">
    <property type="entry name" value="WD40_RFWD3"/>
    <property type="match status" value="1"/>
</dbReference>
<dbReference type="EC" id="2.3.2.27" evidence="5"/>
<reference evidence="20" key="1">
    <citation type="submission" date="2015-10" db="EMBL/GenBank/DDBJ databases">
        <title>EvidentialGene: Evidence-directed Construction of Complete mRNA Transcriptomes without Genomes.</title>
        <authorList>
            <person name="Gilbert D.G."/>
        </authorList>
    </citation>
    <scope>NUCLEOTIDE SEQUENCE</scope>
</reference>
<evidence type="ECO:0000256" key="15">
    <source>
        <dbReference type="ARBA" id="ARBA00023242"/>
    </source>
</evidence>
<evidence type="ECO:0000256" key="2">
    <source>
        <dbReference type="ARBA" id="ARBA00004322"/>
    </source>
</evidence>
<organism evidence="20">
    <name type="scientific">Daphnia magna</name>
    <dbReference type="NCBI Taxonomy" id="35525"/>
    <lineage>
        <taxon>Eukaryota</taxon>
        <taxon>Metazoa</taxon>
        <taxon>Ecdysozoa</taxon>
        <taxon>Arthropoda</taxon>
        <taxon>Crustacea</taxon>
        <taxon>Branchiopoda</taxon>
        <taxon>Diplostraca</taxon>
        <taxon>Cladocera</taxon>
        <taxon>Anomopoda</taxon>
        <taxon>Daphniidae</taxon>
        <taxon>Daphnia</taxon>
    </lineage>
</organism>
<evidence type="ECO:0000313" key="20">
    <source>
        <dbReference type="EMBL" id="JAN08534.1"/>
    </source>
</evidence>
<keyword evidence="11 16" id="KW-0479">Metal-binding</keyword>
<comment type="subcellular location">
    <subcellularLocation>
        <location evidence="3">Cytoplasm</location>
    </subcellularLocation>
    <subcellularLocation>
        <location evidence="2">Nucleus</location>
        <location evidence="2">PML body</location>
    </subcellularLocation>
</comment>
<feature type="coiled-coil region" evidence="17">
    <location>
        <begin position="205"/>
        <end position="253"/>
    </location>
</feature>
<evidence type="ECO:0000256" key="9">
    <source>
        <dbReference type="ARBA" id="ARBA00022737"/>
    </source>
</evidence>
<dbReference type="SUPFAM" id="SSF57850">
    <property type="entry name" value="RING/U-box"/>
    <property type="match status" value="1"/>
</dbReference>
<dbReference type="Gene3D" id="2.130.10.10">
    <property type="entry name" value="YVTN repeat-like/Quinoprotein amine dehydrogenase"/>
    <property type="match status" value="1"/>
</dbReference>
<dbReference type="PANTHER" id="PTHR16047:SF7">
    <property type="entry name" value="E3 UBIQUITIN-PROTEIN LIGASE RFWD3"/>
    <property type="match status" value="1"/>
</dbReference>
<dbReference type="InterPro" id="IPR015943">
    <property type="entry name" value="WD40/YVTN_repeat-like_dom_sf"/>
</dbReference>
<evidence type="ECO:0000256" key="7">
    <source>
        <dbReference type="ARBA" id="ARBA00022574"/>
    </source>
</evidence>
<feature type="compositionally biased region" description="Polar residues" evidence="18">
    <location>
        <begin position="28"/>
        <end position="56"/>
    </location>
</feature>
<keyword evidence="8" id="KW-0808">Transferase</keyword>